<organism evidence="2 3">
    <name type="scientific">Actinomadura rugatobispora</name>
    <dbReference type="NCBI Taxonomy" id="1994"/>
    <lineage>
        <taxon>Bacteria</taxon>
        <taxon>Bacillati</taxon>
        <taxon>Actinomycetota</taxon>
        <taxon>Actinomycetes</taxon>
        <taxon>Streptosporangiales</taxon>
        <taxon>Thermomonosporaceae</taxon>
        <taxon>Actinomadura</taxon>
    </lineage>
</organism>
<protein>
    <submittedName>
        <fullName evidence="2">DUF397 domain-containing protein</fullName>
    </submittedName>
</protein>
<dbReference type="InterPro" id="IPR007278">
    <property type="entry name" value="DUF397"/>
</dbReference>
<evidence type="ECO:0000313" key="3">
    <source>
        <dbReference type="Proteomes" id="UP001596074"/>
    </source>
</evidence>
<gene>
    <name evidence="2" type="ORF">ACFPZN_09975</name>
</gene>
<keyword evidence="3" id="KW-1185">Reference proteome</keyword>
<dbReference type="Pfam" id="PF04149">
    <property type="entry name" value="DUF397"/>
    <property type="match status" value="1"/>
</dbReference>
<evidence type="ECO:0000259" key="1">
    <source>
        <dbReference type="Pfam" id="PF04149"/>
    </source>
</evidence>
<feature type="domain" description="DUF397" evidence="1">
    <location>
        <begin position="7"/>
        <end position="59"/>
    </location>
</feature>
<proteinExistence type="predicted"/>
<name>A0ABW0ZVZ1_9ACTN</name>
<accession>A0ABW0ZVZ1</accession>
<dbReference type="Proteomes" id="UP001596074">
    <property type="component" value="Unassembled WGS sequence"/>
</dbReference>
<comment type="caution">
    <text evidence="2">The sequence shown here is derived from an EMBL/GenBank/DDBJ whole genome shotgun (WGS) entry which is preliminary data.</text>
</comment>
<dbReference type="RefSeq" id="WP_378281555.1">
    <property type="nucleotide sequence ID" value="NZ_JBHSON010000011.1"/>
</dbReference>
<evidence type="ECO:0000313" key="2">
    <source>
        <dbReference type="EMBL" id="MFC5745934.1"/>
    </source>
</evidence>
<sequence length="61" mass="6769">MELTQYRWRKSSYSAANGGDCIEVADLPTAIGVRDSKDPDGPQLHIPHDAFKQLTKAIKNL</sequence>
<dbReference type="EMBL" id="JBHSON010000011">
    <property type="protein sequence ID" value="MFC5745934.1"/>
    <property type="molecule type" value="Genomic_DNA"/>
</dbReference>
<reference evidence="3" key="1">
    <citation type="journal article" date="2019" name="Int. J. Syst. Evol. Microbiol.">
        <title>The Global Catalogue of Microorganisms (GCM) 10K type strain sequencing project: providing services to taxonomists for standard genome sequencing and annotation.</title>
        <authorList>
            <consortium name="The Broad Institute Genomics Platform"/>
            <consortium name="The Broad Institute Genome Sequencing Center for Infectious Disease"/>
            <person name="Wu L."/>
            <person name="Ma J."/>
        </authorList>
    </citation>
    <scope>NUCLEOTIDE SEQUENCE [LARGE SCALE GENOMIC DNA]</scope>
    <source>
        <strain evidence="3">KCTC 42087</strain>
    </source>
</reference>